<dbReference type="EMBL" id="VLKG01000003">
    <property type="protein sequence ID" value="TWH76153.1"/>
    <property type="molecule type" value="Genomic_DNA"/>
</dbReference>
<name>A0A562IZ78_9GAMM</name>
<organism evidence="1 2">
    <name type="scientific">Azomonas agilis</name>
    <dbReference type="NCBI Taxonomy" id="116849"/>
    <lineage>
        <taxon>Bacteria</taxon>
        <taxon>Pseudomonadati</taxon>
        <taxon>Pseudomonadota</taxon>
        <taxon>Gammaproteobacteria</taxon>
        <taxon>Pseudomonadales</taxon>
        <taxon>Pseudomonadaceae</taxon>
        <taxon>Azomonas</taxon>
    </lineage>
</organism>
<sequence>MKQQQEMVAAFRARFGELCRMPEHRHMEPYTRPRRLAFADPEVATEHQVPGHLILALTSTYNLLADWYEYQNPELATLGSWQRYLALPKRTGSEKLMAEIFRTLRIVRLAAIQRNGRIEVKDNGLIRAFCEYNRCALSLLTTETGLELLVSSVVYYLDAQNQPHSEAYVELMLGQYFTDIVGEIRSFGDDDRVLFQFRQKCWFNRHQRFEVDNPRVQIEEDHYRIDMGRYGNNPARYPLDFYITLDDSLYIVPVEVLKDDGFISAKDFAQWKAHTRQGAALPDAFRLRFAHEKNIVGLPMT</sequence>
<evidence type="ECO:0000313" key="1">
    <source>
        <dbReference type="EMBL" id="TWH76153.1"/>
    </source>
</evidence>
<proteinExistence type="predicted"/>
<gene>
    <name evidence="1" type="ORF">LX59_01072</name>
</gene>
<dbReference type="RefSeq" id="WP_144570807.1">
    <property type="nucleotide sequence ID" value="NZ_VLKG01000003.1"/>
</dbReference>
<evidence type="ECO:0000313" key="2">
    <source>
        <dbReference type="Proteomes" id="UP000319627"/>
    </source>
</evidence>
<dbReference type="OrthoDB" id="7335556at2"/>
<dbReference type="AlphaFoldDB" id="A0A562IZ78"/>
<accession>A0A562IZ78</accession>
<comment type="caution">
    <text evidence="1">The sequence shown here is derived from an EMBL/GenBank/DDBJ whole genome shotgun (WGS) entry which is preliminary data.</text>
</comment>
<protein>
    <submittedName>
        <fullName evidence="1">Uncharacterized protein</fullName>
    </submittedName>
</protein>
<reference evidence="1 2" key="1">
    <citation type="submission" date="2019-07" db="EMBL/GenBank/DDBJ databases">
        <title>Genomic Encyclopedia of Type Strains, Phase I: the one thousand microbial genomes (KMG-I) project.</title>
        <authorList>
            <person name="Kyrpides N."/>
        </authorList>
    </citation>
    <scope>NUCLEOTIDE SEQUENCE [LARGE SCALE GENOMIC DNA]</scope>
    <source>
        <strain evidence="1 2">DSM 375</strain>
    </source>
</reference>
<dbReference type="Proteomes" id="UP000319627">
    <property type="component" value="Unassembled WGS sequence"/>
</dbReference>
<keyword evidence="2" id="KW-1185">Reference proteome</keyword>